<accession>A0AAD0RVU3</accession>
<dbReference type="Proteomes" id="UP000259465">
    <property type="component" value="Chromosome"/>
</dbReference>
<dbReference type="GO" id="GO:0016289">
    <property type="term" value="F:acyl-CoA hydrolase activity"/>
    <property type="evidence" value="ECO:0007669"/>
    <property type="project" value="TreeGrafter"/>
</dbReference>
<dbReference type="Gene3D" id="3.10.129.10">
    <property type="entry name" value="Hotdog Thioesterase"/>
    <property type="match status" value="1"/>
</dbReference>
<gene>
    <name evidence="3" type="primary">paaI</name>
    <name evidence="3" type="ORF">D1345_20130</name>
</gene>
<reference evidence="3 4" key="1">
    <citation type="submission" date="2018-08" db="EMBL/GenBank/DDBJ databases">
        <title>Complete genome sequence of JP2-74.</title>
        <authorList>
            <person name="Wu L."/>
        </authorList>
    </citation>
    <scope>NUCLEOTIDE SEQUENCE [LARGE SCALE GENOMIC DNA]</scope>
    <source>
        <strain evidence="3 4">JP2-74</strain>
    </source>
</reference>
<dbReference type="Pfam" id="PF03061">
    <property type="entry name" value="4HBT"/>
    <property type="match status" value="1"/>
</dbReference>
<keyword evidence="4" id="KW-1185">Reference proteome</keyword>
<sequence length="177" mass="19518">MWRKFWTPCTLNTVTNVIGFRRYCGGWRCLEDDSMTETESAGRLAEHSALEMLSKDRASASLGMELLEVAPGRARMRMRVRDDMLNGFQLCHGGLLCALADTAFAVACNSWGPRAVGVAISMEYLLPAHSGDCLLAEAECQHQGGRQGLYDVRVSNQRGETLVLLRGRSHRSGPKAE</sequence>
<protein>
    <submittedName>
        <fullName evidence="3">Hydroxyphenylacetyl-CoA thioesterase PaaI</fullName>
    </submittedName>
</protein>
<dbReference type="InterPro" id="IPR011973">
    <property type="entry name" value="PaaD"/>
</dbReference>
<evidence type="ECO:0000313" key="4">
    <source>
        <dbReference type="Proteomes" id="UP000259465"/>
    </source>
</evidence>
<dbReference type="NCBIfam" id="TIGR00369">
    <property type="entry name" value="unchar_dom_1"/>
    <property type="match status" value="1"/>
</dbReference>
<dbReference type="EMBL" id="CP031968">
    <property type="protein sequence ID" value="AXT48330.1"/>
    <property type="molecule type" value="Genomic_DNA"/>
</dbReference>
<dbReference type="PANTHER" id="PTHR42856:SF1">
    <property type="entry name" value="ACYL-COENZYME A THIOESTERASE PAAI"/>
    <property type="match status" value="1"/>
</dbReference>
<feature type="domain" description="Thioesterase" evidence="2">
    <location>
        <begin position="89"/>
        <end position="161"/>
    </location>
</feature>
<proteinExistence type="predicted"/>
<name>A0AAD0RVU3_9NEIS</name>
<evidence type="ECO:0000313" key="3">
    <source>
        <dbReference type="EMBL" id="AXT48330.1"/>
    </source>
</evidence>
<dbReference type="NCBIfam" id="TIGR02286">
    <property type="entry name" value="PaaD"/>
    <property type="match status" value="1"/>
</dbReference>
<dbReference type="PANTHER" id="PTHR42856">
    <property type="entry name" value="ACYL-COENZYME A THIOESTERASE PAAI"/>
    <property type="match status" value="1"/>
</dbReference>
<dbReference type="KEGG" id="crz:D1345_20130"/>
<evidence type="ECO:0000256" key="1">
    <source>
        <dbReference type="ARBA" id="ARBA00022801"/>
    </source>
</evidence>
<dbReference type="AlphaFoldDB" id="A0AAD0RVU3"/>
<dbReference type="SUPFAM" id="SSF54637">
    <property type="entry name" value="Thioesterase/thiol ester dehydrase-isomerase"/>
    <property type="match status" value="1"/>
</dbReference>
<keyword evidence="1" id="KW-0378">Hydrolase</keyword>
<dbReference type="InterPro" id="IPR003736">
    <property type="entry name" value="PAAI_dom"/>
</dbReference>
<dbReference type="InterPro" id="IPR029069">
    <property type="entry name" value="HotDog_dom_sf"/>
</dbReference>
<dbReference type="InterPro" id="IPR006683">
    <property type="entry name" value="Thioestr_dom"/>
</dbReference>
<dbReference type="CDD" id="cd03443">
    <property type="entry name" value="PaaI_thioesterase"/>
    <property type="match status" value="1"/>
</dbReference>
<evidence type="ECO:0000259" key="2">
    <source>
        <dbReference type="Pfam" id="PF03061"/>
    </source>
</evidence>
<organism evidence="3 4">
    <name type="scientific">Chromobacterium rhizoryzae</name>
    <dbReference type="NCBI Taxonomy" id="1778675"/>
    <lineage>
        <taxon>Bacteria</taxon>
        <taxon>Pseudomonadati</taxon>
        <taxon>Pseudomonadota</taxon>
        <taxon>Betaproteobacteria</taxon>
        <taxon>Neisseriales</taxon>
        <taxon>Chromobacteriaceae</taxon>
        <taxon>Chromobacterium</taxon>
    </lineage>
</organism>
<dbReference type="InterPro" id="IPR052723">
    <property type="entry name" value="Acyl-CoA_thioesterase_PaaI"/>
</dbReference>